<accession>A0A1W2F8X5</accession>
<dbReference type="InterPro" id="IPR029044">
    <property type="entry name" value="Nucleotide-diphossugar_trans"/>
</dbReference>
<dbReference type="InterPro" id="IPR050748">
    <property type="entry name" value="Glycosyltrans_8_dom-fam"/>
</dbReference>
<sequence length="287" mass="32035">MATPLAPIVCAIDDVYVEPLRTLMRSIAVAHGPDVDELRLVVLDQGLAPENTASILRDAESLGLLVEIRSIPDADPDLPIGAWYSRAIYARMTIPDVIEDEPRVLYMDVDTLVLGDLRPLLVRDLGGHPIGAARDPISPLIGHGPGMPGWKALGLPEGRAYFNSGVMLLDLARIRGSRLFERAREFLAEHPDKVHFYDQDALNYAADGDWHRIESRWNTFAMSPRGPEYVHPAEHVNPLAGLIEDEKSAAVIHFAGRKKPWQDNYPASELRDLYRHFQLSAWDAIRT</sequence>
<dbReference type="Gene3D" id="3.90.550.10">
    <property type="entry name" value="Spore Coat Polysaccharide Biosynthesis Protein SpsA, Chain A"/>
    <property type="match status" value="1"/>
</dbReference>
<dbReference type="CDD" id="cd04194">
    <property type="entry name" value="GT8_A4GalT_like"/>
    <property type="match status" value="1"/>
</dbReference>
<evidence type="ECO:0000256" key="3">
    <source>
        <dbReference type="ARBA" id="ARBA00022723"/>
    </source>
</evidence>
<name>A0A1W2F8X5_9PSEU</name>
<dbReference type="PANTHER" id="PTHR13778">
    <property type="entry name" value="GLYCOSYLTRANSFERASE 8 DOMAIN-CONTAINING PROTEIN"/>
    <property type="match status" value="1"/>
</dbReference>
<dbReference type="EMBL" id="FWYC01000012">
    <property type="protein sequence ID" value="SMD18345.1"/>
    <property type="molecule type" value="Genomic_DNA"/>
</dbReference>
<dbReference type="GO" id="GO:0046872">
    <property type="term" value="F:metal ion binding"/>
    <property type="evidence" value="ECO:0007669"/>
    <property type="project" value="UniProtKB-KW"/>
</dbReference>
<gene>
    <name evidence="4" type="ORF">SAMN05660733_05363</name>
</gene>
<keyword evidence="1" id="KW-0328">Glycosyltransferase</keyword>
<evidence type="ECO:0000313" key="5">
    <source>
        <dbReference type="Proteomes" id="UP000192840"/>
    </source>
</evidence>
<dbReference type="InterPro" id="IPR002495">
    <property type="entry name" value="Glyco_trans_8"/>
</dbReference>
<dbReference type="PANTHER" id="PTHR13778:SF47">
    <property type="entry name" value="LIPOPOLYSACCHARIDE 1,3-GALACTOSYLTRANSFERASE"/>
    <property type="match status" value="1"/>
</dbReference>
<keyword evidence="3" id="KW-0479">Metal-binding</keyword>
<protein>
    <submittedName>
        <fullName evidence="4">Lipopolysaccharide biosynthesis protein, LPS:glycosyltransferase</fullName>
    </submittedName>
</protein>
<evidence type="ECO:0000256" key="2">
    <source>
        <dbReference type="ARBA" id="ARBA00022679"/>
    </source>
</evidence>
<dbReference type="STRING" id="40571.SAMN05660733_05363"/>
<keyword evidence="5" id="KW-1185">Reference proteome</keyword>
<organism evidence="4 5">
    <name type="scientific">Lentzea albidocapillata</name>
    <dbReference type="NCBI Taxonomy" id="40571"/>
    <lineage>
        <taxon>Bacteria</taxon>
        <taxon>Bacillati</taxon>
        <taxon>Actinomycetota</taxon>
        <taxon>Actinomycetes</taxon>
        <taxon>Pseudonocardiales</taxon>
        <taxon>Pseudonocardiaceae</taxon>
        <taxon>Lentzea</taxon>
    </lineage>
</organism>
<dbReference type="Proteomes" id="UP000192840">
    <property type="component" value="Unassembled WGS sequence"/>
</dbReference>
<dbReference type="eggNOG" id="COG1442">
    <property type="taxonomic scope" value="Bacteria"/>
</dbReference>
<dbReference type="GO" id="GO:0016757">
    <property type="term" value="F:glycosyltransferase activity"/>
    <property type="evidence" value="ECO:0007669"/>
    <property type="project" value="UniProtKB-KW"/>
</dbReference>
<dbReference type="RefSeq" id="WP_276326731.1">
    <property type="nucleotide sequence ID" value="NZ_FWYC01000012.1"/>
</dbReference>
<evidence type="ECO:0000313" key="4">
    <source>
        <dbReference type="EMBL" id="SMD18345.1"/>
    </source>
</evidence>
<dbReference type="Pfam" id="PF01501">
    <property type="entry name" value="Glyco_transf_8"/>
    <property type="match status" value="1"/>
</dbReference>
<dbReference type="AlphaFoldDB" id="A0A1W2F8X5"/>
<proteinExistence type="predicted"/>
<dbReference type="SUPFAM" id="SSF53448">
    <property type="entry name" value="Nucleotide-diphospho-sugar transferases"/>
    <property type="match status" value="1"/>
</dbReference>
<evidence type="ECO:0000256" key="1">
    <source>
        <dbReference type="ARBA" id="ARBA00022676"/>
    </source>
</evidence>
<reference evidence="5" key="1">
    <citation type="submission" date="2017-04" db="EMBL/GenBank/DDBJ databases">
        <authorList>
            <person name="Varghese N."/>
            <person name="Submissions S."/>
        </authorList>
    </citation>
    <scope>NUCLEOTIDE SEQUENCE [LARGE SCALE GENOMIC DNA]</scope>
    <source>
        <strain evidence="5">DSM 44073</strain>
    </source>
</reference>
<keyword evidence="2 4" id="KW-0808">Transferase</keyword>